<dbReference type="Proteomes" id="UP000515377">
    <property type="component" value="Chromosome"/>
</dbReference>
<name>A0A9X7UCD2_SPHYA</name>
<evidence type="ECO:0000313" key="2">
    <source>
        <dbReference type="Proteomes" id="UP000515377"/>
    </source>
</evidence>
<proteinExistence type="predicted"/>
<protein>
    <submittedName>
        <fullName evidence="1">Uncharacterized protein</fullName>
    </submittedName>
</protein>
<dbReference type="AlphaFoldDB" id="A0A9X7UCD2"/>
<reference evidence="1 2" key="1">
    <citation type="submission" date="2020-07" db="EMBL/GenBank/DDBJ databases">
        <title>Whole genome sequence of Sphingobium yanoikuyae A3.</title>
        <authorList>
            <person name="Han S.-S."/>
        </authorList>
    </citation>
    <scope>NUCLEOTIDE SEQUENCE [LARGE SCALE GENOMIC DNA]</scope>
    <source>
        <strain evidence="1 2">A3</strain>
    </source>
</reference>
<sequence>MTTPDDVNYLLRRAQQEARKAKEALQRGDHMMAVYAHRELATRYEATAACIARELTKH</sequence>
<accession>A0A9X7UCD2</accession>
<gene>
    <name evidence="1" type="ORF">H3V42_23005</name>
</gene>
<dbReference type="EMBL" id="CP060122">
    <property type="protein sequence ID" value="QNG44692.1"/>
    <property type="molecule type" value="Genomic_DNA"/>
</dbReference>
<evidence type="ECO:0000313" key="1">
    <source>
        <dbReference type="EMBL" id="QNG44692.1"/>
    </source>
</evidence>
<organism evidence="1 2">
    <name type="scientific">Sphingobium yanoikuyae</name>
    <name type="common">Sphingomonas yanoikuyae</name>
    <dbReference type="NCBI Taxonomy" id="13690"/>
    <lineage>
        <taxon>Bacteria</taxon>
        <taxon>Pseudomonadati</taxon>
        <taxon>Pseudomonadota</taxon>
        <taxon>Alphaproteobacteria</taxon>
        <taxon>Sphingomonadales</taxon>
        <taxon>Sphingomonadaceae</taxon>
        <taxon>Sphingobium</taxon>
    </lineage>
</organism>